<dbReference type="InterPro" id="IPR050745">
    <property type="entry name" value="Multifunctional_regulatory"/>
</dbReference>
<evidence type="ECO:0000256" key="1">
    <source>
        <dbReference type="ARBA" id="ARBA00022737"/>
    </source>
</evidence>
<evidence type="ECO:0000313" key="7">
    <source>
        <dbReference type="Proteomes" id="UP000031575"/>
    </source>
</evidence>
<dbReference type="Gene3D" id="1.25.40.20">
    <property type="entry name" value="Ankyrin repeat-containing domain"/>
    <property type="match status" value="7"/>
</dbReference>
<accession>A0A0C2IPK0</accession>
<gene>
    <name evidence="6" type="ORF">SPBR_06323</name>
</gene>
<dbReference type="PROSITE" id="PS50297">
    <property type="entry name" value="ANK_REP_REGION"/>
    <property type="match status" value="1"/>
</dbReference>
<evidence type="ECO:0008006" key="8">
    <source>
        <dbReference type="Google" id="ProtNLM"/>
    </source>
</evidence>
<protein>
    <recommendedName>
        <fullName evidence="8">Ankyrin repeat containing protein</fullName>
    </recommendedName>
</protein>
<keyword evidence="1" id="KW-0677">Repeat</keyword>
<dbReference type="SUPFAM" id="SSF48403">
    <property type="entry name" value="Ankyrin repeat"/>
    <property type="match status" value="3"/>
</dbReference>
<feature type="region of interest" description="Disordered" evidence="5">
    <location>
        <begin position="1833"/>
        <end position="1904"/>
    </location>
</feature>
<dbReference type="PANTHER" id="PTHR24189">
    <property type="entry name" value="MYOTROPHIN"/>
    <property type="match status" value="1"/>
</dbReference>
<evidence type="ECO:0000256" key="3">
    <source>
        <dbReference type="PROSITE-ProRule" id="PRU00023"/>
    </source>
</evidence>
<dbReference type="PROSITE" id="PS50088">
    <property type="entry name" value="ANK_REPEAT"/>
    <property type="match status" value="1"/>
</dbReference>
<dbReference type="GeneID" id="63679501"/>
<sequence length="1904" mass="205665">MAVPAAVEMDASSVSATARLQRLGAIGADLGVHSPPPVTPLRKPLQPYSVRTPFDDDDAEKLLRQRRVAAEGQRPPTLMRAFTTSKRKEWTPAEIFAALEEHIGQGGSAALAESLVVKLTAVGGNVNVVDTKVKVNKLTRRRSIESLERSRLLQRVIELNNPDLVAVLVPYADPMTLDSALPAAIRSGHPEMVKHLLRYGAGVANTTAGLDAFRQLCSADANADLVGLLLASDGRPDASDLSLAMVDAAKHGCIENVMHLSRSAADGNYDKAAALCAAINSCRPDIALAIVTGMHPPHTSSVNGAFKLLFEHPTVLPNDKMAMAEILLCAGAHGDIVAHHLAQSCITNFSAMASLLADYGASVEYNNAAVLRRSLAQKQMDLAKILFSEAVAVSPQLASKCITYLPKNVSNEERFELLLLLLRKGAGGARLNDYLIEVTAAGDVNSVRLLLTPFYPEHIDVGPPDDTRMAHRQPAIHQQHHTASVDHKDGAALRMAVQAANFDMVAAMLYSRPQRPSPNTLAKAFPDIFHLPADQRYEMTDMFLRTGFSGPVITETLQKAIQEPPQARDQRLISALLRANADINASLISAVANGDVDLMQDLLHKGTPTKQALAAALSQTETLVDVHTRRQVVHLLLGAGVGDERAAVSELLIHTISQPALDMELVEMLLVQGEADINYNGGEAVALAASSPNDDILQRLLATKTANRDTLLHGLNCLSSHPSTAAKAIKLKTLLRFADSDMKQQLDALLVSEVVTSVKAPPQERILSVVQVLLAAGADVNAHNADALGHAVAAPVVQIVEMLLSRQPSQASLIKTIPRIFNITDTMDRLAVAKMLLQAGVPASEVNVTLNHAVVHFPEDHPLIRTLASAADGNQGAALLSAARSKTPDLVAVLLSAKAFDVEVLNSALYEVMTTPKTPTRLAMSKQILEAGATGSAVSDALVVAASDADLDLCDLLVSYDARADHNDSQAFIAACRSGASDVLQTLLKSRSEITPETLSRGFQEAGAVDDLNAREATFSLLLSHGVSGMVVDKELATSAGYGDDGVGLVRLLLQNGADTNYNDGEAIRTSTRHGFMATLRLLLNIVDDTGAITKKNLPAVGGPSQDTLARSLKISWMLKSELRYQIIQWLFAAGLQPTEAVHIALNKAVKEGKPNVGLIRLLLEHGASPVADGCQALVNAACRSSIEILELCTTLSTVSASHLGSALAGALDPSRANVWMTQEGLDTARLLFGKGAKSSDLGHVLALCVSECAGESDNSAIARQFVQLLVENGANVNVNKGEPLQAAAKLGDADLVQQLLKLNPSAESKAMAFSYIFESGVSEDDIVRLIELFREERIQGAENGLDVLFEHPDRAPVLSLALSQYPRSVRILEALLDAGYYHDQLVAAHTTPDVDSDEPVTLLFWALLQPQKKISSAVINLLIERGSNVNFVSSLSMTSPIMLAIQSQRADLVKSLIRAGADVDVADYNNHTPLIMAVQAGGVRAVEMMTDILELEPTRNDGSLHLAAKTLNLAALKILVKNKHDVDFPCPEYDGRSALAEICQHGSDGAALAGSRLKALEQCMTFLLDHGSDIQLRSEGKTPLLLALEASDPVATTRALLKAGLYKYVNSPFNRFQQGNLVYSPTMYAQLVLQLPAAVRDQLVRVLKSNRAEDLYYAQSGPQPPGAVSVPDELMEIERDRQARLERAQAEERDRALARRHAEELAELTERTRREEMRAMKERAEMEQQTVRQKAIAAAEAQVEAERIRAAGDVLVVQQRAAAEIEATNQRAHAELMASRRRAAADMEAMQARARQRESEHAAELNFKRQQGERMLELEDRKQRMLLTYEQQRSEDQVNTAQQVSSIQVAQRRQIDEYDHAQNRREMQRLTEGRKLASAIKQLPAGPQGRNSNVAGYIMGEVT</sequence>
<dbReference type="Proteomes" id="UP000031575">
    <property type="component" value="Unassembled WGS sequence"/>
</dbReference>
<comment type="caution">
    <text evidence="6">The sequence shown here is derived from an EMBL/GenBank/DDBJ whole genome shotgun (WGS) entry which is preliminary data.</text>
</comment>
<feature type="repeat" description="ANK" evidence="3">
    <location>
        <begin position="1437"/>
        <end position="1469"/>
    </location>
</feature>
<evidence type="ECO:0000313" key="6">
    <source>
        <dbReference type="EMBL" id="KIH88855.1"/>
    </source>
</evidence>
<dbReference type="VEuPathDB" id="FungiDB:SPBR_06323"/>
<feature type="compositionally biased region" description="Basic and acidic residues" evidence="5">
    <location>
        <begin position="1854"/>
        <end position="1876"/>
    </location>
</feature>
<keyword evidence="7" id="KW-1185">Reference proteome</keyword>
<keyword evidence="4" id="KW-0175">Coiled coil</keyword>
<feature type="compositionally biased region" description="Polar residues" evidence="5">
    <location>
        <begin position="1838"/>
        <end position="1852"/>
    </location>
</feature>
<evidence type="ECO:0000256" key="2">
    <source>
        <dbReference type="ARBA" id="ARBA00023043"/>
    </source>
</evidence>
<feature type="coiled-coil region" evidence="4">
    <location>
        <begin position="1699"/>
        <end position="1735"/>
    </location>
</feature>
<dbReference type="EMBL" id="AWTV01000009">
    <property type="protein sequence ID" value="KIH88855.1"/>
    <property type="molecule type" value="Genomic_DNA"/>
</dbReference>
<dbReference type="InterPro" id="IPR036770">
    <property type="entry name" value="Ankyrin_rpt-contain_sf"/>
</dbReference>
<keyword evidence="2 3" id="KW-0040">ANK repeat</keyword>
<name>A0A0C2IPK0_9PEZI</name>
<organism evidence="6 7">
    <name type="scientific">Sporothrix brasiliensis 5110</name>
    <dbReference type="NCBI Taxonomy" id="1398154"/>
    <lineage>
        <taxon>Eukaryota</taxon>
        <taxon>Fungi</taxon>
        <taxon>Dikarya</taxon>
        <taxon>Ascomycota</taxon>
        <taxon>Pezizomycotina</taxon>
        <taxon>Sordariomycetes</taxon>
        <taxon>Sordariomycetidae</taxon>
        <taxon>Ophiostomatales</taxon>
        <taxon>Ophiostomataceae</taxon>
        <taxon>Sporothrix</taxon>
    </lineage>
</organism>
<dbReference type="SMART" id="SM00248">
    <property type="entry name" value="ANK"/>
    <property type="match status" value="15"/>
</dbReference>
<feature type="region of interest" description="Disordered" evidence="5">
    <location>
        <begin position="35"/>
        <end position="54"/>
    </location>
</feature>
<dbReference type="Pfam" id="PF12796">
    <property type="entry name" value="Ank_2"/>
    <property type="match status" value="1"/>
</dbReference>
<dbReference type="InterPro" id="IPR002110">
    <property type="entry name" value="Ankyrin_rpt"/>
</dbReference>
<dbReference type="OrthoDB" id="194358at2759"/>
<proteinExistence type="predicted"/>
<evidence type="ECO:0000256" key="5">
    <source>
        <dbReference type="SAM" id="MobiDB-lite"/>
    </source>
</evidence>
<dbReference type="RefSeq" id="XP_040616865.1">
    <property type="nucleotide sequence ID" value="XM_040764580.1"/>
</dbReference>
<evidence type="ECO:0000256" key="4">
    <source>
        <dbReference type="SAM" id="Coils"/>
    </source>
</evidence>
<dbReference type="PANTHER" id="PTHR24189:SF50">
    <property type="entry name" value="ANKYRIN REPEAT AND SOCS BOX PROTEIN 2"/>
    <property type="match status" value="1"/>
</dbReference>
<reference evidence="6 7" key="1">
    <citation type="journal article" date="2014" name="BMC Genomics">
        <title>Comparative genomics of the major fungal agents of human and animal Sporotrichosis: Sporothrix schenckii and Sporothrix brasiliensis.</title>
        <authorList>
            <person name="Teixeira M.M."/>
            <person name="de Almeida L.G."/>
            <person name="Kubitschek-Barreira P."/>
            <person name="Alves F.L."/>
            <person name="Kioshima E.S."/>
            <person name="Abadio A.K."/>
            <person name="Fernandes L."/>
            <person name="Derengowski L.S."/>
            <person name="Ferreira K.S."/>
            <person name="Souza R.C."/>
            <person name="Ruiz J.C."/>
            <person name="de Andrade N.C."/>
            <person name="Paes H.C."/>
            <person name="Nicola A.M."/>
            <person name="Albuquerque P."/>
            <person name="Gerber A.L."/>
            <person name="Martins V.P."/>
            <person name="Peconick L.D."/>
            <person name="Neto A.V."/>
            <person name="Chaucanez C.B."/>
            <person name="Silva P.A."/>
            <person name="Cunha O.L."/>
            <person name="de Oliveira F.F."/>
            <person name="dos Santos T.C."/>
            <person name="Barros A.L."/>
            <person name="Soares M.A."/>
            <person name="de Oliveira L.M."/>
            <person name="Marini M.M."/>
            <person name="Villalobos-Duno H."/>
            <person name="Cunha M.M."/>
            <person name="de Hoog S."/>
            <person name="da Silveira J.F."/>
            <person name="Henrissat B."/>
            <person name="Nino-Vega G.A."/>
            <person name="Cisalpino P.S."/>
            <person name="Mora-Montes H.M."/>
            <person name="Almeida S.R."/>
            <person name="Stajich J.E."/>
            <person name="Lopes-Bezerra L.M."/>
            <person name="Vasconcelos A.T."/>
            <person name="Felipe M.S."/>
        </authorList>
    </citation>
    <scope>NUCLEOTIDE SEQUENCE [LARGE SCALE GENOMIC DNA]</scope>
    <source>
        <strain evidence="6 7">5110</strain>
    </source>
</reference>
<dbReference type="HOGENOM" id="CLU_001569_0_0_1"/>